<dbReference type="AlphaFoldDB" id="A0AAP5QHX9"/>
<comment type="caution">
    <text evidence="1">The sequence shown here is derived from an EMBL/GenBank/DDBJ whole genome shotgun (WGS) entry which is preliminary data.</text>
</comment>
<organism evidence="1 2">
    <name type="scientific">Paraburkholderia fungorum</name>
    <dbReference type="NCBI Taxonomy" id="134537"/>
    <lineage>
        <taxon>Bacteria</taxon>
        <taxon>Pseudomonadati</taxon>
        <taxon>Pseudomonadota</taxon>
        <taxon>Betaproteobacteria</taxon>
        <taxon>Burkholderiales</taxon>
        <taxon>Burkholderiaceae</taxon>
        <taxon>Paraburkholderia</taxon>
    </lineage>
</organism>
<reference evidence="1" key="1">
    <citation type="submission" date="2022-08" db="EMBL/GenBank/DDBJ databases">
        <authorList>
            <person name="Kim S.-J."/>
        </authorList>
    </citation>
    <scope>NUCLEOTIDE SEQUENCE</scope>
    <source>
        <strain evidence="1">KJ</strain>
    </source>
</reference>
<accession>A0AAP5QHX9</accession>
<dbReference type="EMBL" id="JANSLM010000029">
    <property type="protein sequence ID" value="MDT8843798.1"/>
    <property type="molecule type" value="Genomic_DNA"/>
</dbReference>
<sequence length="142" mass="15016">MTTHSRQYDGMTRIGKFMTRRARNQSRIMSTHLKIAAVKALSVASFVSVLSLQGAAPASAGERGAHIGWHVRQPARFIVSGVLRQDGTTDVIKPIHAIVAADDGEAAVAMFSGTAPKQYPGYTLIATLASPVPAAGTCENNI</sequence>
<proteinExistence type="predicted"/>
<gene>
    <name evidence="1" type="ORF">ParKJ_41090</name>
</gene>
<evidence type="ECO:0000313" key="1">
    <source>
        <dbReference type="EMBL" id="MDT8843798.1"/>
    </source>
</evidence>
<dbReference type="RefSeq" id="WP_315697763.1">
    <property type="nucleotide sequence ID" value="NZ_JANSLM010000029.1"/>
</dbReference>
<name>A0AAP5QHX9_9BURK</name>
<evidence type="ECO:0000313" key="2">
    <source>
        <dbReference type="Proteomes" id="UP001246473"/>
    </source>
</evidence>
<protein>
    <submittedName>
        <fullName evidence="1">Uncharacterized protein</fullName>
    </submittedName>
</protein>
<dbReference type="Proteomes" id="UP001246473">
    <property type="component" value="Unassembled WGS sequence"/>
</dbReference>